<organism evidence="1 2">
    <name type="scientific">Microvenator marinus</name>
    <dbReference type="NCBI Taxonomy" id="2600177"/>
    <lineage>
        <taxon>Bacteria</taxon>
        <taxon>Deltaproteobacteria</taxon>
        <taxon>Bradymonadales</taxon>
        <taxon>Microvenatoraceae</taxon>
        <taxon>Microvenator</taxon>
    </lineage>
</organism>
<protein>
    <submittedName>
        <fullName evidence="1">Uncharacterized protein</fullName>
    </submittedName>
</protein>
<dbReference type="EMBL" id="CP042467">
    <property type="protein sequence ID" value="QED26157.1"/>
    <property type="molecule type" value="Genomic_DNA"/>
</dbReference>
<gene>
    <name evidence="1" type="ORF">FRD01_02555</name>
</gene>
<accession>A0A5B8XM36</accession>
<dbReference type="RefSeq" id="WP_146957357.1">
    <property type="nucleotide sequence ID" value="NZ_CP042467.1"/>
</dbReference>
<evidence type="ECO:0000313" key="1">
    <source>
        <dbReference type="EMBL" id="QED26157.1"/>
    </source>
</evidence>
<proteinExistence type="predicted"/>
<dbReference type="Proteomes" id="UP000321595">
    <property type="component" value="Chromosome"/>
</dbReference>
<name>A0A5B8XM36_9DELT</name>
<keyword evidence="2" id="KW-1185">Reference proteome</keyword>
<sequence length="61" mass="6956">MRKIEDVLNDDALPILSGDIADGQTLQRLIEQSLKMDAQEFHTWVQGYAEVYCQDSTIKTL</sequence>
<reference evidence="1 2" key="1">
    <citation type="submission" date="2019-08" db="EMBL/GenBank/DDBJ databases">
        <authorList>
            <person name="Liang Q."/>
        </authorList>
    </citation>
    <scope>NUCLEOTIDE SEQUENCE [LARGE SCALE GENOMIC DNA]</scope>
    <source>
        <strain evidence="1 2">V1718</strain>
    </source>
</reference>
<dbReference type="KEGG" id="bbae:FRD01_02555"/>
<dbReference type="AlphaFoldDB" id="A0A5B8XM36"/>
<evidence type="ECO:0000313" key="2">
    <source>
        <dbReference type="Proteomes" id="UP000321595"/>
    </source>
</evidence>